<evidence type="ECO:0000259" key="2">
    <source>
        <dbReference type="Pfam" id="PF01551"/>
    </source>
</evidence>
<dbReference type="PANTHER" id="PTHR21666">
    <property type="entry name" value="PEPTIDASE-RELATED"/>
    <property type="match status" value="1"/>
</dbReference>
<dbReference type="InterPro" id="IPR016047">
    <property type="entry name" value="M23ase_b-sheet_dom"/>
</dbReference>
<sequence length="370" mass="38287">MKRVLLAALVLFAPARAEAQTFRRPFACDECIANWFYFDHTGETAGTQDWSCEGSTYEGHRGTDFSLRGGLAAIDVGHDVVAAADGEVVRAQDGFFDRCTACGGDNCGTAFGFGYGNHVVIDHGDTRVVYAHLRNGSVRVAPGDRVTCGQVLGQIASSGCSTGAHLHFETRPPGGASASAFDPFAGACSPTSPSRWSEQGAHRGIPSATCGAAPTCPDGTFPIWTCDEARTARRRCVDGVDTTEPCAWGCISMPSGTDDACAPAPDADADGASADLDCDDTDPDVHPGAIDTCGDAIDQDCAGGDLLCRGDDGGAALDAGARDPASISGSCGCRVGARTHTTAVTSFLVAATIALRIRQRRSKPSPRVCD</sequence>
<dbReference type="SUPFAM" id="SSF51261">
    <property type="entry name" value="Duplicated hybrid motif"/>
    <property type="match status" value="1"/>
</dbReference>
<organism evidence="3 4">
    <name type="scientific">Sandaracinus amylolyticus</name>
    <dbReference type="NCBI Taxonomy" id="927083"/>
    <lineage>
        <taxon>Bacteria</taxon>
        <taxon>Pseudomonadati</taxon>
        <taxon>Myxococcota</taxon>
        <taxon>Polyangia</taxon>
        <taxon>Polyangiales</taxon>
        <taxon>Sandaracinaceae</taxon>
        <taxon>Sandaracinus</taxon>
    </lineage>
</organism>
<dbReference type="AlphaFoldDB" id="A0A0F6SG25"/>
<dbReference type="GO" id="GO:0004222">
    <property type="term" value="F:metalloendopeptidase activity"/>
    <property type="evidence" value="ECO:0007669"/>
    <property type="project" value="TreeGrafter"/>
</dbReference>
<keyword evidence="4" id="KW-1185">Reference proteome</keyword>
<dbReference type="RefSeq" id="WP_053235150.1">
    <property type="nucleotide sequence ID" value="NZ_CP011125.1"/>
</dbReference>
<feature type="domain" description="M23ase beta-sheet core" evidence="2">
    <location>
        <begin position="60"/>
        <end position="173"/>
    </location>
</feature>
<dbReference type="InterPro" id="IPR050570">
    <property type="entry name" value="Cell_wall_metabolism_enzyme"/>
</dbReference>
<dbReference type="STRING" id="927083.DB32_005103"/>
<gene>
    <name evidence="3" type="ORF">DB32_005103</name>
</gene>
<dbReference type="Gene3D" id="2.70.70.10">
    <property type="entry name" value="Glucose Permease (Domain IIA)"/>
    <property type="match status" value="1"/>
</dbReference>
<feature type="signal peptide" evidence="1">
    <location>
        <begin position="1"/>
        <end position="19"/>
    </location>
</feature>
<keyword evidence="1" id="KW-0732">Signal</keyword>
<dbReference type="CDD" id="cd12797">
    <property type="entry name" value="M23_peptidase"/>
    <property type="match status" value="1"/>
</dbReference>
<evidence type="ECO:0000313" key="4">
    <source>
        <dbReference type="Proteomes" id="UP000034883"/>
    </source>
</evidence>
<dbReference type="OrthoDB" id="5477513at2"/>
<protein>
    <submittedName>
        <fullName evidence="3">Secreted peptidase</fullName>
    </submittedName>
</protein>
<dbReference type="InterPro" id="IPR021655">
    <property type="entry name" value="Put_metal-bd"/>
</dbReference>
<dbReference type="InterPro" id="IPR011055">
    <property type="entry name" value="Dup_hybrid_motif"/>
</dbReference>
<proteinExistence type="predicted"/>
<evidence type="ECO:0000256" key="1">
    <source>
        <dbReference type="SAM" id="SignalP"/>
    </source>
</evidence>
<feature type="chain" id="PRO_5002509791" evidence="1">
    <location>
        <begin position="20"/>
        <end position="370"/>
    </location>
</feature>
<dbReference type="EMBL" id="CP011125">
    <property type="protein sequence ID" value="AKF07954.1"/>
    <property type="molecule type" value="Genomic_DNA"/>
</dbReference>
<dbReference type="PANTHER" id="PTHR21666:SF270">
    <property type="entry name" value="MUREIN HYDROLASE ACTIVATOR ENVC"/>
    <property type="match status" value="1"/>
</dbReference>
<dbReference type="Proteomes" id="UP000034883">
    <property type="component" value="Chromosome"/>
</dbReference>
<dbReference type="Pfam" id="PF01551">
    <property type="entry name" value="Peptidase_M23"/>
    <property type="match status" value="1"/>
</dbReference>
<dbReference type="KEGG" id="samy:DB32_005103"/>
<reference evidence="3 4" key="1">
    <citation type="submission" date="2015-03" db="EMBL/GenBank/DDBJ databases">
        <title>Genome assembly of Sandaracinus amylolyticus DSM 53668.</title>
        <authorList>
            <person name="Sharma G."/>
            <person name="Subramanian S."/>
        </authorList>
    </citation>
    <scope>NUCLEOTIDE SEQUENCE [LARGE SCALE GENOMIC DNA]</scope>
    <source>
        <strain evidence="3 4">DSM 53668</strain>
    </source>
</reference>
<name>A0A0F6SG25_9BACT</name>
<dbReference type="Pfam" id="PF11617">
    <property type="entry name" value="Cu-binding_MopE"/>
    <property type="match status" value="1"/>
</dbReference>
<accession>A0A0F6SG25</accession>
<evidence type="ECO:0000313" key="3">
    <source>
        <dbReference type="EMBL" id="AKF07954.1"/>
    </source>
</evidence>